<name>A0A3B4CE51_PYGNA</name>
<reference evidence="3 4" key="1">
    <citation type="submission" date="2020-10" db="EMBL/GenBank/DDBJ databases">
        <title>Pygocentrus nattereri (red-bellied piranha) genome, fPygNat1, primary haplotype.</title>
        <authorList>
            <person name="Myers G."/>
            <person name="Meyer A."/>
            <person name="Karagic N."/>
            <person name="Pippel M."/>
            <person name="Winkler S."/>
            <person name="Tracey A."/>
            <person name="Wood J."/>
            <person name="Formenti G."/>
            <person name="Howe K."/>
            <person name="Fedrigo O."/>
            <person name="Jarvis E.D."/>
        </authorList>
    </citation>
    <scope>NUCLEOTIDE SEQUENCE [LARGE SCALE GENOMIC DNA]</scope>
</reference>
<keyword evidence="4" id="KW-1185">Reference proteome</keyword>
<accession>A0A3B4CE51</accession>
<dbReference type="Proteomes" id="UP001501920">
    <property type="component" value="Chromosome 6"/>
</dbReference>
<feature type="compositionally biased region" description="Basic and acidic residues" evidence="2">
    <location>
        <begin position="415"/>
        <end position="424"/>
    </location>
</feature>
<dbReference type="GeneTree" id="ENSGT00940000153988"/>
<evidence type="ECO:0000313" key="3">
    <source>
        <dbReference type="Ensembl" id="ENSPNAP00000010222.1"/>
    </source>
</evidence>
<reference evidence="3" key="2">
    <citation type="submission" date="2025-08" db="UniProtKB">
        <authorList>
            <consortium name="Ensembl"/>
        </authorList>
    </citation>
    <scope>IDENTIFICATION</scope>
</reference>
<feature type="compositionally biased region" description="Basic and acidic residues" evidence="2">
    <location>
        <begin position="431"/>
        <end position="446"/>
    </location>
</feature>
<evidence type="ECO:0000256" key="1">
    <source>
        <dbReference type="ARBA" id="ARBA00023054"/>
    </source>
</evidence>
<keyword evidence="1" id="KW-0175">Coiled coil</keyword>
<feature type="region of interest" description="Disordered" evidence="2">
    <location>
        <begin position="415"/>
        <end position="446"/>
    </location>
</feature>
<evidence type="ECO:0000313" key="4">
    <source>
        <dbReference type="Proteomes" id="UP001501920"/>
    </source>
</evidence>
<evidence type="ECO:0000256" key="2">
    <source>
        <dbReference type="SAM" id="MobiDB-lite"/>
    </source>
</evidence>
<reference evidence="3" key="3">
    <citation type="submission" date="2025-09" db="UniProtKB">
        <authorList>
            <consortium name="Ensembl"/>
        </authorList>
    </citation>
    <scope>IDENTIFICATION</scope>
</reference>
<dbReference type="PANTHER" id="PTHR21549">
    <property type="entry name" value="MUTATED IN BLADDER CANCER 1"/>
    <property type="match status" value="1"/>
</dbReference>
<dbReference type="Ensembl" id="ENSPNAT00000016804.2">
    <property type="protein sequence ID" value="ENSPNAP00000010222.1"/>
    <property type="gene ID" value="ENSPNAG00000015701.2"/>
</dbReference>
<proteinExistence type="predicted"/>
<gene>
    <name evidence="3" type="primary">CCDC148</name>
</gene>
<dbReference type="InterPro" id="IPR039902">
    <property type="entry name" value="CCDC148/CCDC112"/>
</dbReference>
<dbReference type="PANTHER" id="PTHR21549:SF1">
    <property type="entry name" value="COILED-COIL DOMAIN-CONTAINING PROTEIN 148"/>
    <property type="match status" value="1"/>
</dbReference>
<evidence type="ECO:0008006" key="5">
    <source>
        <dbReference type="Google" id="ProtNLM"/>
    </source>
</evidence>
<dbReference type="OMA" id="KLKKYWA"/>
<protein>
    <recommendedName>
        <fullName evidence="5">Coiled-coil domain containing 148</fullName>
    </recommendedName>
</protein>
<sequence>MSGRDLRAFLAGHRAEDTEKLTQRLKNGLGLAKYKPVQYEELQAMVEAKRLSSEHIEYKVKKTLRAAQERKESSLLRQHRQVWTSEAYRLDIARERAEADIRSFLNRSRLEVQENGNVPSELLEYELHLEQEREAFQLATVDPVYQLREDLLYRMTSGPLAGNQDAEWEQVLQQVVFVKEQQQGLMDRLEKECFSLQQELSASGLEASLDSAAVDECVAALVRVPQEVLTADCPYTDLKLSLITAFHSLSDKYTQRLETVHNRLLGMDRNCGWCEEDHQRFLHTACQYCPQLRNHRGLCMDMLHRVLPHISTAELSAHRRSWDWYKFSQERERLLLECWNRDWTALLLRALEVLEEARDKHREQQNLQKQRTHQQHICAQLRQKVQQWHEQQEEIACLEAAIAARWEEEERERQREEQDREYTKRSKQKQQVREFREEQQRRTVEWRRREEARLTQLRGEMEEQAQRDKER</sequence>
<organism evidence="3 4">
    <name type="scientific">Pygocentrus nattereri</name>
    <name type="common">Red-bellied piranha</name>
    <dbReference type="NCBI Taxonomy" id="42514"/>
    <lineage>
        <taxon>Eukaryota</taxon>
        <taxon>Metazoa</taxon>
        <taxon>Chordata</taxon>
        <taxon>Craniata</taxon>
        <taxon>Vertebrata</taxon>
        <taxon>Euteleostomi</taxon>
        <taxon>Actinopterygii</taxon>
        <taxon>Neopterygii</taxon>
        <taxon>Teleostei</taxon>
        <taxon>Ostariophysi</taxon>
        <taxon>Characiformes</taxon>
        <taxon>Characoidei</taxon>
        <taxon>Pygocentrus</taxon>
    </lineage>
</organism>
<dbReference type="AlphaFoldDB" id="A0A3B4CE51"/>